<dbReference type="RefSeq" id="WP_011179737.1">
    <property type="nucleotide sequence ID" value="NC_005955.1"/>
</dbReference>
<dbReference type="KEGG" id="bqu:BQ10670"/>
<gene>
    <name evidence="2" type="ordered locus">BQ10670</name>
</gene>
<evidence type="ECO:0000256" key="1">
    <source>
        <dbReference type="SAM" id="MobiDB-lite"/>
    </source>
</evidence>
<feature type="compositionally biased region" description="Basic and acidic residues" evidence="1">
    <location>
        <begin position="548"/>
        <end position="568"/>
    </location>
</feature>
<dbReference type="AlphaFoldDB" id="A0A0H3M1B7"/>
<protein>
    <submittedName>
        <fullName evidence="2">Uncharacterized protein</fullName>
    </submittedName>
</protein>
<name>A0A0H3M1B7_BARQU</name>
<evidence type="ECO:0000313" key="3">
    <source>
        <dbReference type="Proteomes" id="UP000000597"/>
    </source>
</evidence>
<evidence type="ECO:0000313" key="2">
    <source>
        <dbReference type="EMBL" id="CAF26534.1"/>
    </source>
</evidence>
<feature type="compositionally biased region" description="Polar residues" evidence="1">
    <location>
        <begin position="59"/>
        <end position="68"/>
    </location>
</feature>
<sequence>MKKKPLPSAFPAVKELRKRYEQSVAETSTPESLSPRISPKDKRQPVSKLEELRKRHEQSAVTPEQSLLQALLYPTPPPQQPMRTKDREKSTAAVQEGEALYARAAPQKPPRAKDKEKNTAPIQGGEALYARAAPQRPPRAKDKEKNTAPIQGGEALYARAAPQRPPRAKDKEKNTAPIQGGEALYARAAPQRPPRAKDKEKNTAPIQGGEALYAMAAPQRPPRAKDKEKNTAPIQGGEALYAMAAPQKKKTILSKDEISKRLQGSVSIQYCEAEIQHWCRVVYGNPHALKEEIATIKENPMFGEQLSWEVANHPTSFSKLAGNKMLGIKNSARKEAEAGLPSLCNAIGDYAKTVKREKESILQNYHAEQKRHEQPMERVQMVKKPRKPLHLEKEMAPLSNKEIAYKIQRDISVQYGQAEIQYWCHIVYDNPCLLRERTEEIQKNPAMGEELSWQVANHPTFFAKFAGHQTLGIKNEARKKAEAGLSSLCNALDSYTNAVKQAKESIIKEHQEKQNRQGQSAGLAQELQKKQHALSKWPKLPEHSTVTARHESGETSRQVDSKPPDVRPRKVGTTKAMAFTH</sequence>
<proteinExistence type="predicted"/>
<dbReference type="Proteomes" id="UP000000597">
    <property type="component" value="Chromosome"/>
</dbReference>
<feature type="region of interest" description="Disordered" evidence="1">
    <location>
        <begin position="1"/>
        <end position="202"/>
    </location>
</feature>
<dbReference type="EMBL" id="BX897700">
    <property type="protein sequence ID" value="CAF26534.1"/>
    <property type="molecule type" value="Genomic_DNA"/>
</dbReference>
<organism evidence="2 3">
    <name type="scientific">Bartonella quintana (strain Toulouse)</name>
    <name type="common">Rochalimaea quintana</name>
    <dbReference type="NCBI Taxonomy" id="283165"/>
    <lineage>
        <taxon>Bacteria</taxon>
        <taxon>Pseudomonadati</taxon>
        <taxon>Pseudomonadota</taxon>
        <taxon>Alphaproteobacteria</taxon>
        <taxon>Hyphomicrobiales</taxon>
        <taxon>Bartonellaceae</taxon>
        <taxon>Bartonella</taxon>
    </lineage>
</organism>
<reference evidence="2 3" key="1">
    <citation type="journal article" date="2004" name="Proc. Natl. Acad. Sci. U.S.A.">
        <title>The louse-borne human pathogen Bartonella quintana is a genomic derivative of the zoonotic agent Bartonella henselae.</title>
        <authorList>
            <person name="Alsmark U.C.M."/>
            <person name="Frank A.C."/>
            <person name="Karlberg E.O."/>
            <person name="Legault B.-A."/>
            <person name="Ardell D.H."/>
            <person name="Canbaeck B."/>
            <person name="Eriksson A.-S."/>
            <person name="Naeslund A.K."/>
            <person name="Handley S.A."/>
            <person name="Huvet M."/>
            <person name="La Scola B."/>
            <person name="Holmberg M."/>
            <person name="Andersson S.G.E."/>
        </authorList>
    </citation>
    <scope>NUCLEOTIDE SEQUENCE [LARGE SCALE GENOMIC DNA]</scope>
    <source>
        <strain evidence="2 3">Toulouse</strain>
    </source>
</reference>
<dbReference type="eggNOG" id="COG2184">
    <property type="taxonomic scope" value="Bacteria"/>
</dbReference>
<feature type="compositionally biased region" description="Basic and acidic residues" evidence="1">
    <location>
        <begin position="38"/>
        <end position="58"/>
    </location>
</feature>
<feature type="region of interest" description="Disordered" evidence="1">
    <location>
        <begin position="512"/>
        <end position="581"/>
    </location>
</feature>
<accession>A0A0H3M1B7</accession>
<dbReference type="HOGENOM" id="CLU_027632_1_0_5"/>
<dbReference type="NCBIfam" id="NF033856">
    <property type="entry name" value="T4SS_effec_BID"/>
    <property type="match status" value="2"/>
</dbReference>